<feature type="region of interest" description="Disordered" evidence="1">
    <location>
        <begin position="1"/>
        <end position="46"/>
    </location>
</feature>
<dbReference type="Pfam" id="PF10615">
    <property type="entry name" value="DUF2470"/>
    <property type="match status" value="1"/>
</dbReference>
<evidence type="ECO:0000259" key="2">
    <source>
        <dbReference type="Pfam" id="PF10615"/>
    </source>
</evidence>
<dbReference type="PANTHER" id="PTHR13343">
    <property type="entry name" value="CREG1 PROTEIN"/>
    <property type="match status" value="1"/>
</dbReference>
<keyword evidence="4" id="KW-1185">Reference proteome</keyword>
<accession>A0ABN3I5U9</accession>
<reference evidence="3 4" key="1">
    <citation type="journal article" date="2019" name="Int. J. Syst. Evol. Microbiol.">
        <title>The Global Catalogue of Microorganisms (GCM) 10K type strain sequencing project: providing services to taxonomists for standard genome sequencing and annotation.</title>
        <authorList>
            <consortium name="The Broad Institute Genomics Platform"/>
            <consortium name="The Broad Institute Genome Sequencing Center for Infectious Disease"/>
            <person name="Wu L."/>
            <person name="Ma J."/>
        </authorList>
    </citation>
    <scope>NUCLEOTIDE SEQUENCE [LARGE SCALE GENOMIC DNA]</scope>
    <source>
        <strain evidence="3 4">JCM 6921</strain>
    </source>
</reference>
<protein>
    <submittedName>
        <fullName evidence="3">DUF2470 domain-containing protein</fullName>
    </submittedName>
</protein>
<dbReference type="Proteomes" id="UP001500058">
    <property type="component" value="Unassembled WGS sequence"/>
</dbReference>
<gene>
    <name evidence="3" type="ORF">GCM10010420_20230</name>
</gene>
<dbReference type="Gene3D" id="3.20.180.10">
    <property type="entry name" value="PNP-oxidase-like"/>
    <property type="match status" value="1"/>
</dbReference>
<feature type="domain" description="DUF2470" evidence="2">
    <location>
        <begin position="207"/>
        <end position="285"/>
    </location>
</feature>
<sequence>MFRPGSPLSGAGSARGAGRTAGAEGVMSAGRGQPRPEEESDVRRPGGAERLRTLVEANASAALVIPGAEPHEPGQGAAEARAVTPEGDVFLLVPAGSPAAGVAVHARGDDLAAVVEITDVAPVAVPHRIRGRARLAGWLSPVTGAERTACAALLAARHPHGPFPGPAWTPLRLEVGEGWIDDLWGAESVEPEEFAAAEPDPLARHEAELLQHLAAAHDDLLRGLCALLGERERACGAGSRERVVPLALDRFGLRVRFWADGRGFDARFDFPRPVRTVRELRRAVRALFEAAAPE</sequence>
<feature type="compositionally biased region" description="Low complexity" evidence="1">
    <location>
        <begin position="1"/>
        <end position="25"/>
    </location>
</feature>
<dbReference type="SUPFAM" id="SSF50475">
    <property type="entry name" value="FMN-binding split barrel"/>
    <property type="match status" value="1"/>
</dbReference>
<evidence type="ECO:0000313" key="4">
    <source>
        <dbReference type="Proteomes" id="UP001500058"/>
    </source>
</evidence>
<feature type="compositionally biased region" description="Basic and acidic residues" evidence="1">
    <location>
        <begin position="34"/>
        <end position="46"/>
    </location>
</feature>
<comment type="caution">
    <text evidence="3">The sequence shown here is derived from an EMBL/GenBank/DDBJ whole genome shotgun (WGS) entry which is preliminary data.</text>
</comment>
<proteinExistence type="predicted"/>
<dbReference type="InterPro" id="IPR019595">
    <property type="entry name" value="DUF2470"/>
</dbReference>
<evidence type="ECO:0000313" key="3">
    <source>
        <dbReference type="EMBL" id="GAA2394864.1"/>
    </source>
</evidence>
<dbReference type="EMBL" id="BAAATJ010000006">
    <property type="protein sequence ID" value="GAA2394864.1"/>
    <property type="molecule type" value="Genomic_DNA"/>
</dbReference>
<evidence type="ECO:0000256" key="1">
    <source>
        <dbReference type="SAM" id="MobiDB-lite"/>
    </source>
</evidence>
<dbReference type="PANTHER" id="PTHR13343:SF24">
    <property type="entry name" value="OS07G0573800 PROTEIN"/>
    <property type="match status" value="1"/>
</dbReference>
<dbReference type="InterPro" id="IPR037119">
    <property type="entry name" value="Haem_oxidase_HugZ-like_sf"/>
</dbReference>
<name>A0ABN3I5U9_9ACTN</name>
<organism evidence="3 4">
    <name type="scientific">Streptomyces glaucosporus</name>
    <dbReference type="NCBI Taxonomy" id="284044"/>
    <lineage>
        <taxon>Bacteria</taxon>
        <taxon>Bacillati</taxon>
        <taxon>Actinomycetota</taxon>
        <taxon>Actinomycetes</taxon>
        <taxon>Kitasatosporales</taxon>
        <taxon>Streptomycetaceae</taxon>
        <taxon>Streptomyces</taxon>
    </lineage>
</organism>